<dbReference type="EMBL" id="JAYMYJ010000160">
    <property type="protein sequence ID" value="MEB4593558.1"/>
    <property type="molecule type" value="Genomic_DNA"/>
</dbReference>
<keyword evidence="3" id="KW-1185">Reference proteome</keyword>
<evidence type="ECO:0000259" key="1">
    <source>
        <dbReference type="Pfam" id="PF26340"/>
    </source>
</evidence>
<evidence type="ECO:0000313" key="3">
    <source>
        <dbReference type="Proteomes" id="UP001308005"/>
    </source>
</evidence>
<comment type="caution">
    <text evidence="2">The sequence shown here is derived from an EMBL/GenBank/DDBJ whole genome shotgun (WGS) entry which is preliminary data.</text>
</comment>
<dbReference type="RefSeq" id="WP_324698557.1">
    <property type="nucleotide sequence ID" value="NZ_JAYMYJ010000160.1"/>
</dbReference>
<protein>
    <recommendedName>
        <fullName evidence="1">ScoMcrA-like DNA sulfur-binding domain-containing protein</fullName>
    </recommendedName>
</protein>
<dbReference type="InterPro" id="IPR058813">
    <property type="entry name" value="DNA-SBD_ScoMcrA"/>
</dbReference>
<sequence length="806" mass="91659">MKSIFDQFSNISVYKENGEYFLHKPLLLLSYLGFCWNNRERLISYNEADKELTTLFDAFYPAGSEYNNTHYPFGKLENDGIWEVEGSSTLKRTSVGHLIKSELINFSIRAGFTKEIYDTLSENKYLLLDIVSLLLGRYFPPEKHQGLRAAVGLPDAGHTRAHDILYGVKQDMGTIEELPMPAEAKQDNRVNDGNLNLLDMIATFRSKNKDQQNAYISYLNSLHNLSADGSNALAESQALNPYFDELYVAFPLVETVKEALTSGEEKVIVLTGHAGDGKSTVALDVFKHLNGYVPKQPLQHKLKELEEVRSGDRKISIVKDMSELGAKERVSWLDSAFDKPGSWLIISNTGPLLDSLSGYVREYHNGADSGWIENEVLKKLDTPYQKTNLPTHTLQLPEVSKPLVILNMTRLNNVDLGAQVLEKMLSHSGWSKCQGCDVEDSCPLRKNRQALRQQDITDRVRWVYQRLTAYEQRLTLRQIVAHLAYSVTGGLDCTQARTSAYDTQASNGEVNVGLENILFSESFFGYKNGEVNKKAGTLKAIELIHRLEFGSPFAVDFERKLIANDDTSWIDLPPALTPVAKRWRNYSREATGIRWRFALRRMAYLYGRPVSQHEQTGFESFLDNFLQAPKLRQFDRWQRKGELDLSSSEQRAFKNNILDVLLEVYSGFNAGQFKDSNNRLYLTLRRPDKAVVQPAQMVIASFNTNDFSVGYDIHQQLPFLRYRDAKLMLSLPLLDYIQTCSIGSIGNQLVPIHLAQLEWFRSKLLKISEHETTNNDEFIVLSAEVDGTVKTSHFYIDKSKNTLEFV</sequence>
<evidence type="ECO:0000313" key="2">
    <source>
        <dbReference type="EMBL" id="MEB4593558.1"/>
    </source>
</evidence>
<dbReference type="Pfam" id="PF26340">
    <property type="entry name" value="DNA-SBD_ScoMcrA"/>
    <property type="match status" value="1"/>
</dbReference>
<gene>
    <name evidence="2" type="ORF">VSS37_21450</name>
</gene>
<feature type="domain" description="ScoMcrA-like DNA sulfur-binding" evidence="1">
    <location>
        <begin position="2"/>
        <end position="154"/>
    </location>
</feature>
<reference evidence="3" key="1">
    <citation type="submission" date="2023-07" db="EMBL/GenBank/DDBJ databases">
        <title>The carbon used by Thiothrix.</title>
        <authorList>
            <person name="Chen L."/>
        </authorList>
    </citation>
    <scope>NUCLEOTIDE SEQUENCE [LARGE SCALE GENOMIC DNA]</scope>
</reference>
<accession>A0ABU6D4G6</accession>
<organism evidence="2 3">
    <name type="scientific">Candidatus Thiothrix phosphatis</name>
    <dbReference type="NCBI Taxonomy" id="3112415"/>
    <lineage>
        <taxon>Bacteria</taxon>
        <taxon>Pseudomonadati</taxon>
        <taxon>Pseudomonadota</taxon>
        <taxon>Gammaproteobacteria</taxon>
        <taxon>Thiotrichales</taxon>
        <taxon>Thiotrichaceae</taxon>
        <taxon>Thiothrix</taxon>
    </lineage>
</organism>
<dbReference type="Proteomes" id="UP001308005">
    <property type="component" value="Unassembled WGS sequence"/>
</dbReference>
<name>A0ABU6D4G6_9GAMM</name>
<proteinExistence type="predicted"/>